<reference evidence="2 3" key="1">
    <citation type="journal article" date="2023" name="G3 (Bethesda)">
        <title>A chromosome-length genome assembly and annotation of blackberry (Rubus argutus, cv. 'Hillquist').</title>
        <authorList>
            <person name="Bruna T."/>
            <person name="Aryal R."/>
            <person name="Dudchenko O."/>
            <person name="Sargent D.J."/>
            <person name="Mead D."/>
            <person name="Buti M."/>
            <person name="Cavallini A."/>
            <person name="Hytonen T."/>
            <person name="Andres J."/>
            <person name="Pham M."/>
            <person name="Weisz D."/>
            <person name="Mascagni F."/>
            <person name="Usai G."/>
            <person name="Natali L."/>
            <person name="Bassil N."/>
            <person name="Fernandez G.E."/>
            <person name="Lomsadze A."/>
            <person name="Armour M."/>
            <person name="Olukolu B."/>
            <person name="Poorten T."/>
            <person name="Britton C."/>
            <person name="Davik J."/>
            <person name="Ashrafi H."/>
            <person name="Aiden E.L."/>
            <person name="Borodovsky M."/>
            <person name="Worthington M."/>
        </authorList>
    </citation>
    <scope>NUCLEOTIDE SEQUENCE [LARGE SCALE GENOMIC DNA]</scope>
    <source>
        <strain evidence="2">PI 553951</strain>
    </source>
</reference>
<name>A0AAW1VMY7_RUBAR</name>
<evidence type="ECO:0000313" key="3">
    <source>
        <dbReference type="Proteomes" id="UP001457282"/>
    </source>
</evidence>
<sequence>MQPPLPSSQQPQPVQHRFLHRRPQQQLPTAPLTATAPAQTGLQFQPHHRLLLLNCLSCRTTVAAPHLSASSPLGLSQYLSNSLSLNLL</sequence>
<evidence type="ECO:0000256" key="1">
    <source>
        <dbReference type="SAM" id="MobiDB-lite"/>
    </source>
</evidence>
<accession>A0AAW1VMY7</accession>
<protein>
    <submittedName>
        <fullName evidence="2">Uncharacterized protein</fullName>
    </submittedName>
</protein>
<gene>
    <name evidence="2" type="ORF">M0R45_000994</name>
</gene>
<feature type="compositionally biased region" description="Low complexity" evidence="1">
    <location>
        <begin position="24"/>
        <end position="39"/>
    </location>
</feature>
<dbReference type="EMBL" id="JBEDUW010000210">
    <property type="protein sequence ID" value="KAK9903762.1"/>
    <property type="molecule type" value="Genomic_DNA"/>
</dbReference>
<dbReference type="Proteomes" id="UP001457282">
    <property type="component" value="Unassembled WGS sequence"/>
</dbReference>
<comment type="caution">
    <text evidence="2">The sequence shown here is derived from an EMBL/GenBank/DDBJ whole genome shotgun (WGS) entry which is preliminary data.</text>
</comment>
<organism evidence="2 3">
    <name type="scientific">Rubus argutus</name>
    <name type="common">Southern blackberry</name>
    <dbReference type="NCBI Taxonomy" id="59490"/>
    <lineage>
        <taxon>Eukaryota</taxon>
        <taxon>Viridiplantae</taxon>
        <taxon>Streptophyta</taxon>
        <taxon>Embryophyta</taxon>
        <taxon>Tracheophyta</taxon>
        <taxon>Spermatophyta</taxon>
        <taxon>Magnoliopsida</taxon>
        <taxon>eudicotyledons</taxon>
        <taxon>Gunneridae</taxon>
        <taxon>Pentapetalae</taxon>
        <taxon>rosids</taxon>
        <taxon>fabids</taxon>
        <taxon>Rosales</taxon>
        <taxon>Rosaceae</taxon>
        <taxon>Rosoideae</taxon>
        <taxon>Rosoideae incertae sedis</taxon>
        <taxon>Rubus</taxon>
    </lineage>
</organism>
<dbReference type="AlphaFoldDB" id="A0AAW1VMY7"/>
<evidence type="ECO:0000313" key="2">
    <source>
        <dbReference type="EMBL" id="KAK9903762.1"/>
    </source>
</evidence>
<keyword evidence="3" id="KW-1185">Reference proteome</keyword>
<proteinExistence type="predicted"/>
<feature type="region of interest" description="Disordered" evidence="1">
    <location>
        <begin position="1"/>
        <end position="39"/>
    </location>
</feature>